<dbReference type="GO" id="GO:0004421">
    <property type="term" value="F:hydroxymethylglutaryl-CoA synthase activity"/>
    <property type="evidence" value="ECO:0007669"/>
    <property type="project" value="UniProtKB-EC"/>
</dbReference>
<dbReference type="GO" id="GO:0016747">
    <property type="term" value="F:acyltransferase activity, transferring groups other than amino-acyl groups"/>
    <property type="evidence" value="ECO:0007669"/>
    <property type="project" value="UniProtKB-ARBA"/>
</dbReference>
<comment type="similarity">
    <text evidence="1">Belongs to the thiolase-like superfamily. HMG-CoA synthase family.</text>
</comment>
<dbReference type="InterPro" id="IPR011554">
    <property type="entry name" value="HMG_CoA_synthase_prok"/>
</dbReference>
<comment type="caution">
    <text evidence="7">The sequence shown here is derived from an EMBL/GenBank/DDBJ whole genome shotgun (WGS) entry which is preliminary data.</text>
</comment>
<dbReference type="Pfam" id="PF01154">
    <property type="entry name" value="HMG_CoA_synt_N"/>
    <property type="match status" value="1"/>
</dbReference>
<feature type="binding site" evidence="4">
    <location>
        <position position="33"/>
    </location>
    <ligand>
        <name>(3S)-3-hydroxy-3-methylglutaryl-CoA</name>
        <dbReference type="ChEBI" id="CHEBI:43074"/>
    </ligand>
</feature>
<feature type="active site" description="Acyl-thioester intermediate" evidence="3">
    <location>
        <position position="115"/>
    </location>
</feature>
<dbReference type="GO" id="GO:0006084">
    <property type="term" value="P:acetyl-CoA metabolic process"/>
    <property type="evidence" value="ECO:0007669"/>
    <property type="project" value="InterPro"/>
</dbReference>
<keyword evidence="8" id="KW-1185">Reference proteome</keyword>
<evidence type="ECO:0000259" key="6">
    <source>
        <dbReference type="Pfam" id="PF08540"/>
    </source>
</evidence>
<feature type="domain" description="Hydroxymethylglutaryl-coenzyme A synthase N-terminal" evidence="5">
    <location>
        <begin position="7"/>
        <end position="169"/>
    </location>
</feature>
<dbReference type="OrthoDB" id="9769523at2"/>
<keyword evidence="2 7" id="KW-0808">Transferase</keyword>
<evidence type="ECO:0000256" key="4">
    <source>
        <dbReference type="PIRSR" id="PIRSR611554-2"/>
    </source>
</evidence>
<feature type="binding site" evidence="4">
    <location>
        <position position="246"/>
    </location>
    <ligand>
        <name>(3S)-3-hydroxy-3-methylglutaryl-CoA</name>
        <dbReference type="ChEBI" id="CHEBI:43074"/>
    </ligand>
</feature>
<dbReference type="InterPro" id="IPR016039">
    <property type="entry name" value="Thiolase-like"/>
</dbReference>
<evidence type="ECO:0000256" key="1">
    <source>
        <dbReference type="ARBA" id="ARBA00007061"/>
    </source>
</evidence>
<dbReference type="Proteomes" id="UP000028058">
    <property type="component" value="Unassembled WGS sequence"/>
</dbReference>
<feature type="active site" description="Proton donor/acceptor" evidence="3">
    <location>
        <position position="83"/>
    </location>
</feature>
<dbReference type="Pfam" id="PF08540">
    <property type="entry name" value="HMG_CoA_synt_C"/>
    <property type="match status" value="1"/>
</dbReference>
<feature type="binding site" evidence="4">
    <location>
        <position position="147"/>
    </location>
    <ligand>
        <name>(3S)-3-hydroxy-3-methylglutaryl-CoA</name>
        <dbReference type="ChEBI" id="CHEBI:43074"/>
    </ligand>
</feature>
<proteinExistence type="inferred from homology"/>
<dbReference type="EMBL" id="JNAD02000021">
    <property type="protein sequence ID" value="RKM90883.1"/>
    <property type="molecule type" value="Genomic_DNA"/>
</dbReference>
<feature type="domain" description="Hydroxymethylglutaryl-coenzyme A synthase C-terminal" evidence="6">
    <location>
        <begin position="258"/>
        <end position="327"/>
    </location>
</feature>
<evidence type="ECO:0000259" key="5">
    <source>
        <dbReference type="Pfam" id="PF01154"/>
    </source>
</evidence>
<dbReference type="SUPFAM" id="SSF53901">
    <property type="entry name" value="Thiolase-like"/>
    <property type="match status" value="2"/>
</dbReference>
<dbReference type="Gene3D" id="3.40.47.10">
    <property type="match status" value="2"/>
</dbReference>
<dbReference type="CDD" id="cd00827">
    <property type="entry name" value="init_cond_enzymes"/>
    <property type="match status" value="1"/>
</dbReference>
<evidence type="ECO:0000313" key="7">
    <source>
        <dbReference type="EMBL" id="RKM90883.1"/>
    </source>
</evidence>
<evidence type="ECO:0000256" key="3">
    <source>
        <dbReference type="PIRSR" id="PIRSR611554-1"/>
    </source>
</evidence>
<dbReference type="RefSeq" id="WP_043466570.1">
    <property type="nucleotide sequence ID" value="NZ_CP134822.1"/>
</dbReference>
<dbReference type="NCBIfam" id="TIGR01835">
    <property type="entry name" value="HMG-CoA-S_prok"/>
    <property type="match status" value="1"/>
</dbReference>
<gene>
    <name evidence="7" type="ORF">SFRA_030965</name>
</gene>
<dbReference type="PANTHER" id="PTHR43323:SF2">
    <property type="entry name" value="HYDROXYMETHYLGLUTARYL-COA SYNTHASE"/>
    <property type="match status" value="1"/>
</dbReference>
<name>A0A3R7FK61_9ACTN</name>
<dbReference type="PANTHER" id="PTHR43323">
    <property type="entry name" value="3-HYDROXY-3-METHYLGLUTARYL COENZYME A SYNTHASE"/>
    <property type="match status" value="1"/>
</dbReference>
<organism evidence="7 8">
    <name type="scientific">Streptomyces xinghaiensis</name>
    <dbReference type="NCBI Taxonomy" id="1038928"/>
    <lineage>
        <taxon>Bacteria</taxon>
        <taxon>Bacillati</taxon>
        <taxon>Actinomycetota</taxon>
        <taxon>Actinomycetes</taxon>
        <taxon>Kitasatosporales</taxon>
        <taxon>Streptomycetaceae</taxon>
        <taxon>Streptomyces</taxon>
    </lineage>
</organism>
<dbReference type="InterPro" id="IPR013746">
    <property type="entry name" value="HMG_CoA_synt_C_dom"/>
</dbReference>
<reference evidence="7 8" key="1">
    <citation type="journal article" date="2014" name="Genome Announc.">
        <title>Draft Genome Sequence of Streptomyces fradiae ATCC 19609, a Strain Highly Sensitive to Antibiotics.</title>
        <authorList>
            <person name="Bekker O.B."/>
            <person name="Klimina K.M."/>
            <person name="Vatlin A.A."/>
            <person name="Zakharevich N.V."/>
            <person name="Kasianov A.S."/>
            <person name="Danilenko V.N."/>
        </authorList>
    </citation>
    <scope>NUCLEOTIDE SEQUENCE [LARGE SCALE GENOMIC DNA]</scope>
    <source>
        <strain evidence="7 8">ATCC 19609</strain>
    </source>
</reference>
<keyword evidence="7" id="KW-0012">Acyltransferase</keyword>
<dbReference type="AlphaFoldDB" id="A0A3R7FK61"/>
<feature type="binding site" evidence="4">
    <location>
        <position position="280"/>
    </location>
    <ligand>
        <name>(3S)-3-hydroxy-3-methylglutaryl-CoA</name>
        <dbReference type="ChEBI" id="CHEBI:43074"/>
    </ligand>
</feature>
<sequence>MPSDLAIGIHDLSFRTTGLVLSHTELARCNGTDIAKYHQGIGQRAMSLPTADEDIVTMAAAAAAPLVERHGTDRIRTVVLATESSVDQSKAAGIYVHSLLGMEPHVRVVEMKQACYSATAALQFAAGLVHRDPQEQVLVIASDISRYDLDSPGEATQGAAAAAMLVSADPALLELTRPSGLFTADVMDFWRPNYRTTALVNGKESIAAYLEAVEGAWKDYQRRGGLPLEEFRAFCYHQPYTRMAFKAHRQLLETCGAQADEETLDHALAATTGYNETVGNSYTASMYLALAALLDDADDLTEQTVGLFSYGSGSVAEFFAGRVRAGYKAHLRGEAHREAIGSRRAVDYGTYRELREQTLPTDGGWYELPHETRGPYRLAALRDHQRVYEAA</sequence>
<dbReference type="EC" id="2.3.3.10" evidence="7"/>
<evidence type="ECO:0000256" key="2">
    <source>
        <dbReference type="ARBA" id="ARBA00022679"/>
    </source>
</evidence>
<feature type="active site" description="Proton donor/acceptor" evidence="3">
    <location>
        <position position="237"/>
    </location>
</feature>
<protein>
    <submittedName>
        <fullName evidence="7">Hydroxymethylglutaryl-CoA synthase</fullName>
        <ecNumber evidence="7">2.3.3.10</ecNumber>
    </submittedName>
</protein>
<evidence type="ECO:0000313" key="8">
    <source>
        <dbReference type="Proteomes" id="UP000028058"/>
    </source>
</evidence>
<dbReference type="InterPro" id="IPR013528">
    <property type="entry name" value="HMG_CoA_synth_N"/>
</dbReference>
<accession>A0A3R7FK61</accession>